<evidence type="ECO:0000256" key="6">
    <source>
        <dbReference type="ARBA" id="ARBA00023136"/>
    </source>
</evidence>
<evidence type="ECO:0000256" key="1">
    <source>
        <dbReference type="ARBA" id="ARBA00004651"/>
    </source>
</evidence>
<feature type="transmembrane region" description="Helical" evidence="7">
    <location>
        <begin position="69"/>
        <end position="94"/>
    </location>
</feature>
<dbReference type="Pfam" id="PF07681">
    <property type="entry name" value="DoxX"/>
    <property type="match status" value="1"/>
</dbReference>
<evidence type="ECO:0000313" key="9">
    <source>
        <dbReference type="Proteomes" id="UP001139336"/>
    </source>
</evidence>
<keyword evidence="5 7" id="KW-1133">Transmembrane helix</keyword>
<evidence type="ECO:0000256" key="2">
    <source>
        <dbReference type="ARBA" id="ARBA00006679"/>
    </source>
</evidence>
<evidence type="ECO:0000256" key="3">
    <source>
        <dbReference type="ARBA" id="ARBA00022475"/>
    </source>
</evidence>
<keyword evidence="9" id="KW-1185">Reference proteome</keyword>
<feature type="transmembrane region" description="Helical" evidence="7">
    <location>
        <begin position="100"/>
        <end position="121"/>
    </location>
</feature>
<sequence length="149" mass="14713">MLLLLARVGLGVVLTAHGCQKFFEWGMAGTTESFGQMGAPLPGLSAWIAAIIEFFGGILLIAGAFTSVVGILVALNMLGAWLIAHVSAGTIFVAKGGPELVIALGCGGLLLAAAGAGQWSVDALLARRQRAPGTAGAAGATGAATPTAA</sequence>
<keyword evidence="4 7" id="KW-0812">Transmembrane</keyword>
<reference evidence="8" key="1">
    <citation type="submission" date="2022-01" db="EMBL/GenBank/DDBJ databases">
        <title>Corynebacterium sp. nov isolated from isolated from the feces of the greater white-fronted geese (Anser albifrons) at Poyang Lake, PR China.</title>
        <authorList>
            <person name="Liu Q."/>
        </authorList>
    </citation>
    <scope>NUCLEOTIDE SEQUENCE</scope>
    <source>
        <strain evidence="8">JCM 32435</strain>
    </source>
</reference>
<evidence type="ECO:0000313" key="8">
    <source>
        <dbReference type="EMBL" id="MCF4007277.1"/>
    </source>
</evidence>
<dbReference type="RefSeq" id="WP_236119416.1">
    <property type="nucleotide sequence ID" value="NZ_JAKGSI010000004.1"/>
</dbReference>
<dbReference type="InterPro" id="IPR051907">
    <property type="entry name" value="DoxX-like_oxidoreductase"/>
</dbReference>
<protein>
    <submittedName>
        <fullName evidence="8">DoxX family protein</fullName>
    </submittedName>
</protein>
<accession>A0A9X1QRX4</accession>
<evidence type="ECO:0000256" key="4">
    <source>
        <dbReference type="ARBA" id="ARBA00022692"/>
    </source>
</evidence>
<evidence type="ECO:0000256" key="5">
    <source>
        <dbReference type="ARBA" id="ARBA00022989"/>
    </source>
</evidence>
<organism evidence="8 9">
    <name type="scientific">Corynebacterium uropygiale</name>
    <dbReference type="NCBI Taxonomy" id="1775911"/>
    <lineage>
        <taxon>Bacteria</taxon>
        <taxon>Bacillati</taxon>
        <taxon>Actinomycetota</taxon>
        <taxon>Actinomycetes</taxon>
        <taxon>Mycobacteriales</taxon>
        <taxon>Corynebacteriaceae</taxon>
        <taxon>Corynebacterium</taxon>
    </lineage>
</organism>
<dbReference type="EMBL" id="JAKGSI010000004">
    <property type="protein sequence ID" value="MCF4007277.1"/>
    <property type="molecule type" value="Genomic_DNA"/>
</dbReference>
<keyword evidence="6 7" id="KW-0472">Membrane</keyword>
<dbReference type="PANTHER" id="PTHR33452">
    <property type="entry name" value="OXIDOREDUCTASE CATD-RELATED"/>
    <property type="match status" value="1"/>
</dbReference>
<keyword evidence="3" id="KW-1003">Cell membrane</keyword>
<dbReference type="GO" id="GO:0005886">
    <property type="term" value="C:plasma membrane"/>
    <property type="evidence" value="ECO:0007669"/>
    <property type="project" value="UniProtKB-SubCell"/>
</dbReference>
<comment type="similarity">
    <text evidence="2">Belongs to the DoxX family.</text>
</comment>
<proteinExistence type="inferred from homology"/>
<comment type="caution">
    <text evidence="8">The sequence shown here is derived from an EMBL/GenBank/DDBJ whole genome shotgun (WGS) entry which is preliminary data.</text>
</comment>
<dbReference type="InterPro" id="IPR032808">
    <property type="entry name" value="DoxX"/>
</dbReference>
<comment type="subcellular location">
    <subcellularLocation>
        <location evidence="1">Cell membrane</location>
        <topology evidence="1">Multi-pass membrane protein</topology>
    </subcellularLocation>
</comment>
<name>A0A9X1QRX4_9CORY</name>
<gene>
    <name evidence="8" type="ORF">L1O03_08830</name>
</gene>
<evidence type="ECO:0000256" key="7">
    <source>
        <dbReference type="SAM" id="Phobius"/>
    </source>
</evidence>
<dbReference type="AlphaFoldDB" id="A0A9X1QRX4"/>
<dbReference type="PANTHER" id="PTHR33452:SF1">
    <property type="entry name" value="INNER MEMBRANE PROTEIN YPHA-RELATED"/>
    <property type="match status" value="1"/>
</dbReference>
<dbReference type="Proteomes" id="UP001139336">
    <property type="component" value="Unassembled WGS sequence"/>
</dbReference>
<feature type="transmembrane region" description="Helical" evidence="7">
    <location>
        <begin position="42"/>
        <end position="62"/>
    </location>
</feature>